<dbReference type="Pfam" id="PF22621">
    <property type="entry name" value="CurL-like_PKS_C"/>
    <property type="match status" value="1"/>
</dbReference>
<dbReference type="PANTHER" id="PTHR43775">
    <property type="entry name" value="FATTY ACID SYNTHASE"/>
    <property type="match status" value="1"/>
</dbReference>
<dbReference type="Gene3D" id="3.30.70.3290">
    <property type="match status" value="1"/>
</dbReference>
<dbReference type="PROSITE" id="PS50075">
    <property type="entry name" value="CARRIER"/>
    <property type="match status" value="1"/>
</dbReference>
<sequence length="1316" mass="138267">MGVGRGRGRQGATIAVVGMGCRFPQAENVGEYWSNLVGNRDCVTPVPPERFDIEAFYAPRPGTPGRTASRHGGFLNDPFAFDAGFFGISPAEAVSIDPQHRLLLPVVREALESAGIRPSTLAGTATGVYLGQATADYAHESRVATHDLREATGSHVRAMGAGRVSYDLDLRGPSLLIDTACSSSLVAVHMARQGLLSGETDLAIAGGVNLVLSPLDAVAYSQAAMLSPEGRCKFGDVSADGFVRSEGVGVVVLARLSDAEKAGYPVLALLPGSAVTNDGRDSGSLIKPAESGQIALIRRACQDAGIRPDELDYVEAHGTGTPVGDAVELRALAELARDRAPGRGPLRVGSAKSNIGHTEAAAGIAGLIKAVLIARHGVVPGSLHCREPQAALADSAGALRVVARNEVVGGDPERTLVGVSSFGLSGTNAHVVVARAALRPAAEPHGRTELPPSRPAHLLVLSARSRSALLRLASDYADYLSTGGAGRELPLWDICATAALHRDAHPYRLWATGSDHDDLAGALRTLAEGGSTDAAGLGEAGFGADRRAVFVFPGQGSQWAGMGRSLLGADPAFTEAIEACDALVRAETGRSVSEALAAGAVGDDVAEVQPILWATEVALAAAWRDMGVDPAVCLGHSMGEVAAAAVTGALSLPDAARVICRRSALMRRTVGQGAMMSVELPAERARELAAAERNVCVAAENAPTSTILAGDADALHRIGEVLDRAGVFHRIVRVNVASHSPAMDPLRDDLIAALAELAPGHGSVPFYSTVRDGYLAGTGLDAAYWMENLRQPVRFLDGTRHLAEEGDTLFVEVSPHPVLQMAIEDVAREAGAACAVVPSLIRDSPAEPLVLTRSLGAFFAGGGTVDWERWFRGKARQVALPGYPWDREVLRREPAGGRDRYAVGDLVTDIATDLTDATVRVHGVEAVPPVAHLAALHEAVATTAGGAAVVLEQVRVEEPAEPARAGETALRVRVRTAHGRTEGTVHPARDPGCTALAARVRLTDEEAVDQQQALRRLDAALARCRTPRTAAQFGQDLVSLGYTVGPRLRTVRRLWCRDGEAVALVGGPRGSSHVAWESCLLVLLGCVPAPRPGKGAYVTTSFGHVRFHRPLTEEAWVWAKLTPRNSGRTATAHVTVLDSQGRPLAEFGGIELRRVAPVPSRGTLGAGGLLGTVRKSADRMVTAARMLREPRGVWPALPRAAADRVAWAPAPAEDVLPGLPRQFAPRHDDDGQALAGPSGDAGAVLLEQAAEVLGLSVERLDPRRSLRDYGIDSLSATRLRLRFRQTTDQDIPLSRLLGTGALRELMAEASSLQPAR</sequence>
<evidence type="ECO:0000256" key="6">
    <source>
        <dbReference type="PROSITE-ProRule" id="PRU01363"/>
    </source>
</evidence>
<dbReference type="InterPro" id="IPR001227">
    <property type="entry name" value="Ac_transferase_dom_sf"/>
</dbReference>
<dbReference type="Gene3D" id="3.40.366.10">
    <property type="entry name" value="Malonyl-Coenzyme A Acyl Carrier Protein, domain 2"/>
    <property type="match status" value="1"/>
</dbReference>
<organism evidence="10 11">
    <name type="scientific">Streptomyces nogalater</name>
    <dbReference type="NCBI Taxonomy" id="38314"/>
    <lineage>
        <taxon>Bacteria</taxon>
        <taxon>Bacillati</taxon>
        <taxon>Actinomycetota</taxon>
        <taxon>Actinomycetes</taxon>
        <taxon>Kitasatosporales</taxon>
        <taxon>Streptomycetaceae</taxon>
        <taxon>Streptomyces</taxon>
    </lineage>
</organism>
<dbReference type="Pfam" id="PF00109">
    <property type="entry name" value="ketoacyl-synt"/>
    <property type="match status" value="1"/>
</dbReference>
<dbReference type="InterPro" id="IPR016035">
    <property type="entry name" value="Acyl_Trfase/lysoPLipase"/>
</dbReference>
<dbReference type="SUPFAM" id="SSF52151">
    <property type="entry name" value="FabD/lysophospholipase-like"/>
    <property type="match status" value="1"/>
</dbReference>
<evidence type="ECO:0000256" key="1">
    <source>
        <dbReference type="ARBA" id="ARBA00022450"/>
    </source>
</evidence>
<feature type="domain" description="Ketosynthase family 3 (KS3)" evidence="8">
    <location>
        <begin position="11"/>
        <end position="435"/>
    </location>
</feature>
<dbReference type="InterPro" id="IPR014043">
    <property type="entry name" value="Acyl_transferase_dom"/>
</dbReference>
<dbReference type="InterPro" id="IPR049551">
    <property type="entry name" value="PKS_DH_C"/>
</dbReference>
<comment type="caution">
    <text evidence="6">Lacks conserved residue(s) required for the propagation of feature annotation.</text>
</comment>
<keyword evidence="2" id="KW-0597">Phosphoprotein</keyword>
<protein>
    <submittedName>
        <fullName evidence="10">Type I polyketide synthase</fullName>
    </submittedName>
</protein>
<feature type="domain" description="PKS/mFAS DH" evidence="9">
    <location>
        <begin position="887"/>
        <end position="1161"/>
    </location>
</feature>
<dbReference type="Pfam" id="PF14765">
    <property type="entry name" value="PS-DH"/>
    <property type="match status" value="1"/>
</dbReference>
<comment type="caution">
    <text evidence="10">The sequence shown here is derived from an EMBL/GenBank/DDBJ whole genome shotgun (WGS) entry which is preliminary data.</text>
</comment>
<dbReference type="InterPro" id="IPR018201">
    <property type="entry name" value="Ketoacyl_synth_AS"/>
</dbReference>
<dbReference type="Pfam" id="PF02801">
    <property type="entry name" value="Ketoacyl-synt_C"/>
    <property type="match status" value="1"/>
</dbReference>
<dbReference type="InterPro" id="IPR050091">
    <property type="entry name" value="PKS_NRPS_Biosynth_Enz"/>
</dbReference>
<keyword evidence="5" id="KW-0012">Acyltransferase</keyword>
<dbReference type="Pfam" id="PF00698">
    <property type="entry name" value="Acyl_transf_1"/>
    <property type="match status" value="1"/>
</dbReference>
<dbReference type="InterPro" id="IPR014030">
    <property type="entry name" value="Ketoacyl_synth_N"/>
</dbReference>
<keyword evidence="1" id="KW-0596">Phosphopantetheine</keyword>
<dbReference type="PROSITE" id="PS51257">
    <property type="entry name" value="PROKAR_LIPOPROTEIN"/>
    <property type="match status" value="1"/>
</dbReference>
<evidence type="ECO:0000259" key="9">
    <source>
        <dbReference type="PROSITE" id="PS52019"/>
    </source>
</evidence>
<evidence type="ECO:0000256" key="2">
    <source>
        <dbReference type="ARBA" id="ARBA00022553"/>
    </source>
</evidence>
<dbReference type="InterPro" id="IPR016039">
    <property type="entry name" value="Thiolase-like"/>
</dbReference>
<dbReference type="InterPro" id="IPR049900">
    <property type="entry name" value="PKS_mFAS_DH"/>
</dbReference>
<keyword evidence="11" id="KW-1185">Reference proteome</keyword>
<feature type="region of interest" description="C-terminal hotdog fold" evidence="6">
    <location>
        <begin position="1025"/>
        <end position="1161"/>
    </location>
</feature>
<dbReference type="InterPro" id="IPR014031">
    <property type="entry name" value="Ketoacyl_synth_C"/>
</dbReference>
<dbReference type="InterPro" id="IPR016036">
    <property type="entry name" value="Malonyl_transacylase_ACP-bd"/>
</dbReference>
<gene>
    <name evidence="10" type="ORF">ACFP3J_12465</name>
</gene>
<keyword evidence="4" id="KW-0045">Antibiotic biosynthesis</keyword>
<evidence type="ECO:0000259" key="7">
    <source>
        <dbReference type="PROSITE" id="PS50075"/>
    </source>
</evidence>
<dbReference type="PROSITE" id="PS52004">
    <property type="entry name" value="KS3_2"/>
    <property type="match status" value="1"/>
</dbReference>
<dbReference type="SUPFAM" id="SSF53901">
    <property type="entry name" value="Thiolase-like"/>
    <property type="match status" value="1"/>
</dbReference>
<dbReference type="InterPro" id="IPR020806">
    <property type="entry name" value="PKS_PP-bd"/>
</dbReference>
<dbReference type="Pfam" id="PF00550">
    <property type="entry name" value="PP-binding"/>
    <property type="match status" value="1"/>
</dbReference>
<dbReference type="Proteomes" id="UP001596065">
    <property type="component" value="Unassembled WGS sequence"/>
</dbReference>
<accession>A0ABW0WJ43</accession>
<evidence type="ECO:0000259" key="8">
    <source>
        <dbReference type="PROSITE" id="PS52004"/>
    </source>
</evidence>
<proteinExistence type="predicted"/>
<dbReference type="SMART" id="SM00827">
    <property type="entry name" value="PKS_AT"/>
    <property type="match status" value="1"/>
</dbReference>
<dbReference type="CDD" id="cd00833">
    <property type="entry name" value="PKS"/>
    <property type="match status" value="1"/>
</dbReference>
<evidence type="ECO:0000256" key="4">
    <source>
        <dbReference type="ARBA" id="ARBA00023194"/>
    </source>
</evidence>
<dbReference type="SUPFAM" id="SSF47336">
    <property type="entry name" value="ACP-like"/>
    <property type="match status" value="1"/>
</dbReference>
<evidence type="ECO:0000256" key="3">
    <source>
        <dbReference type="ARBA" id="ARBA00022679"/>
    </source>
</evidence>
<dbReference type="PANTHER" id="PTHR43775:SF37">
    <property type="entry name" value="SI:DKEY-61P9.11"/>
    <property type="match status" value="1"/>
</dbReference>
<dbReference type="SMART" id="SM00823">
    <property type="entry name" value="PKS_PP"/>
    <property type="match status" value="1"/>
</dbReference>
<feature type="domain" description="Carrier" evidence="7">
    <location>
        <begin position="1236"/>
        <end position="1313"/>
    </location>
</feature>
<dbReference type="InterPro" id="IPR036736">
    <property type="entry name" value="ACP-like_sf"/>
</dbReference>
<dbReference type="Gene3D" id="3.10.129.110">
    <property type="entry name" value="Polyketide synthase dehydratase"/>
    <property type="match status" value="1"/>
</dbReference>
<evidence type="ECO:0000313" key="11">
    <source>
        <dbReference type="Proteomes" id="UP001596065"/>
    </source>
</evidence>
<dbReference type="InterPro" id="IPR042104">
    <property type="entry name" value="PKS_dehydratase_sf"/>
</dbReference>
<dbReference type="SUPFAM" id="SSF55048">
    <property type="entry name" value="Probable ACP-binding domain of malonyl-CoA ACP transacylase"/>
    <property type="match status" value="1"/>
</dbReference>
<dbReference type="PROSITE" id="PS00606">
    <property type="entry name" value="KS3_1"/>
    <property type="match status" value="1"/>
</dbReference>
<dbReference type="PROSITE" id="PS52019">
    <property type="entry name" value="PKS_MFAS_DH"/>
    <property type="match status" value="1"/>
</dbReference>
<evidence type="ECO:0000313" key="10">
    <source>
        <dbReference type="EMBL" id="MFC5656296.1"/>
    </source>
</evidence>
<feature type="region of interest" description="N-terminal hotdog fold" evidence="6">
    <location>
        <begin position="887"/>
        <end position="1007"/>
    </location>
</feature>
<dbReference type="Gene3D" id="1.10.1200.10">
    <property type="entry name" value="ACP-like"/>
    <property type="match status" value="1"/>
</dbReference>
<reference evidence="11" key="1">
    <citation type="journal article" date="2019" name="Int. J. Syst. Evol. Microbiol.">
        <title>The Global Catalogue of Microorganisms (GCM) 10K type strain sequencing project: providing services to taxonomists for standard genome sequencing and annotation.</title>
        <authorList>
            <consortium name="The Broad Institute Genomics Platform"/>
            <consortium name="The Broad Institute Genome Sequencing Center for Infectious Disease"/>
            <person name="Wu L."/>
            <person name="Ma J."/>
        </authorList>
    </citation>
    <scope>NUCLEOTIDE SEQUENCE [LARGE SCALE GENOMIC DNA]</scope>
    <source>
        <strain evidence="11">KCTC 5701</strain>
    </source>
</reference>
<name>A0ABW0WJ43_STRNO</name>
<dbReference type="InterPro" id="IPR009081">
    <property type="entry name" value="PP-bd_ACP"/>
</dbReference>
<dbReference type="EMBL" id="JBHSOE010000016">
    <property type="protein sequence ID" value="MFC5656296.1"/>
    <property type="molecule type" value="Genomic_DNA"/>
</dbReference>
<dbReference type="RefSeq" id="WP_382466743.1">
    <property type="nucleotide sequence ID" value="NZ_JBHSOE010000016.1"/>
</dbReference>
<dbReference type="InterPro" id="IPR020841">
    <property type="entry name" value="PKS_Beta-ketoAc_synthase_dom"/>
</dbReference>
<dbReference type="Gene3D" id="3.40.47.10">
    <property type="match status" value="1"/>
</dbReference>
<dbReference type="SMART" id="SM00825">
    <property type="entry name" value="PKS_KS"/>
    <property type="match status" value="1"/>
</dbReference>
<evidence type="ECO:0000256" key="5">
    <source>
        <dbReference type="ARBA" id="ARBA00023315"/>
    </source>
</evidence>
<keyword evidence="3" id="KW-0808">Transferase</keyword>